<accession>A0ABY5SJC5</accession>
<evidence type="ECO:0000313" key="2">
    <source>
        <dbReference type="Proteomes" id="UP001057877"/>
    </source>
</evidence>
<reference evidence="1" key="1">
    <citation type="submission" date="2022-01" db="EMBL/GenBank/DDBJ databases">
        <title>Paenibacillus spongiae sp. nov., isolated from marine sponge.</title>
        <authorList>
            <person name="Li Z."/>
            <person name="Zhang M."/>
        </authorList>
    </citation>
    <scope>NUCLEOTIDE SEQUENCE</scope>
    <source>
        <strain evidence="1">PHS-Z3</strain>
    </source>
</reference>
<dbReference type="RefSeq" id="WP_258388752.1">
    <property type="nucleotide sequence ID" value="NZ_CP091430.1"/>
</dbReference>
<keyword evidence="2" id="KW-1185">Reference proteome</keyword>
<dbReference type="Proteomes" id="UP001057877">
    <property type="component" value="Chromosome"/>
</dbReference>
<gene>
    <name evidence="1" type="ORF">L1F29_13130</name>
</gene>
<name>A0ABY5SJC5_9BACL</name>
<protein>
    <submittedName>
        <fullName evidence="1">Uncharacterized protein</fullName>
    </submittedName>
</protein>
<evidence type="ECO:0000313" key="1">
    <source>
        <dbReference type="EMBL" id="UVI32703.1"/>
    </source>
</evidence>
<dbReference type="EMBL" id="CP091430">
    <property type="protein sequence ID" value="UVI32703.1"/>
    <property type="molecule type" value="Genomic_DNA"/>
</dbReference>
<organism evidence="1 2">
    <name type="scientific">Paenibacillus spongiae</name>
    <dbReference type="NCBI Taxonomy" id="2909671"/>
    <lineage>
        <taxon>Bacteria</taxon>
        <taxon>Bacillati</taxon>
        <taxon>Bacillota</taxon>
        <taxon>Bacilli</taxon>
        <taxon>Bacillales</taxon>
        <taxon>Paenibacillaceae</taxon>
        <taxon>Paenibacillus</taxon>
    </lineage>
</organism>
<proteinExistence type="predicted"/>
<sequence length="49" mass="5722">MYLPIKQWALGSFDSNAALHLKKSADTADFFFLQIRKYTFYAEAVLNLY</sequence>